<feature type="compositionally biased region" description="Basic residues" evidence="2">
    <location>
        <begin position="248"/>
        <end position="260"/>
    </location>
</feature>
<comment type="caution">
    <text evidence="4">The sequence shown here is derived from an EMBL/GenBank/DDBJ whole genome shotgun (WGS) entry which is preliminary data.</text>
</comment>
<evidence type="ECO:0000256" key="1">
    <source>
        <dbReference type="PROSITE-ProRule" id="PRU00047"/>
    </source>
</evidence>
<dbReference type="Gene3D" id="4.10.60.10">
    <property type="entry name" value="Zinc finger, CCHC-type"/>
    <property type="match status" value="1"/>
</dbReference>
<feature type="domain" description="CCHC-type" evidence="3">
    <location>
        <begin position="231"/>
        <end position="245"/>
    </location>
</feature>
<keyword evidence="1" id="KW-0863">Zinc-finger</keyword>
<sequence>MSQIIALDTFLKNIQSCSKFHGRPDEDFCLWIDELEEIFAILSTPSARRVQGARLLLRDNARLWVKDYTSPTEDDDAWIHFKTGLTGRFDSPNKKYFARTRLWQLKQRGSVTKYITEFETLRAKIDDINEGEAIQAFLNGLKPKLQEHFAGHPIYHQDLSMIKQIAESLDNVQYRNRNMFGAPRPFSYQQRPPIPDPMAMEIDALDVQRQPRSPRPRDLKQQQIDFANRACFHCHQPGHQARQCPTKPKNKPHSGKAQSH</sequence>
<evidence type="ECO:0000313" key="4">
    <source>
        <dbReference type="EMBL" id="KAF9992898.1"/>
    </source>
</evidence>
<evidence type="ECO:0000259" key="3">
    <source>
        <dbReference type="PROSITE" id="PS50158"/>
    </source>
</evidence>
<dbReference type="Pfam" id="PF00098">
    <property type="entry name" value="zf-CCHC"/>
    <property type="match status" value="1"/>
</dbReference>
<keyword evidence="1" id="KW-0479">Metal-binding</keyword>
<dbReference type="InterPro" id="IPR036875">
    <property type="entry name" value="Znf_CCHC_sf"/>
</dbReference>
<accession>A0A9P6MD83</accession>
<dbReference type="GO" id="GO:0003676">
    <property type="term" value="F:nucleic acid binding"/>
    <property type="evidence" value="ECO:0007669"/>
    <property type="project" value="InterPro"/>
</dbReference>
<name>A0A9P6MD83_9FUNG</name>
<organism evidence="4 5">
    <name type="scientific">Entomortierella chlamydospora</name>
    <dbReference type="NCBI Taxonomy" id="101097"/>
    <lineage>
        <taxon>Eukaryota</taxon>
        <taxon>Fungi</taxon>
        <taxon>Fungi incertae sedis</taxon>
        <taxon>Mucoromycota</taxon>
        <taxon>Mortierellomycotina</taxon>
        <taxon>Mortierellomycetes</taxon>
        <taxon>Mortierellales</taxon>
        <taxon>Mortierellaceae</taxon>
        <taxon>Entomortierella</taxon>
    </lineage>
</organism>
<dbReference type="InterPro" id="IPR001878">
    <property type="entry name" value="Znf_CCHC"/>
</dbReference>
<dbReference type="SUPFAM" id="SSF57756">
    <property type="entry name" value="Retrovirus zinc finger-like domains"/>
    <property type="match status" value="1"/>
</dbReference>
<reference evidence="4" key="1">
    <citation type="journal article" date="2020" name="Fungal Divers.">
        <title>Resolving the Mortierellaceae phylogeny through synthesis of multi-gene phylogenetics and phylogenomics.</title>
        <authorList>
            <person name="Vandepol N."/>
            <person name="Liber J."/>
            <person name="Desiro A."/>
            <person name="Na H."/>
            <person name="Kennedy M."/>
            <person name="Barry K."/>
            <person name="Grigoriev I.V."/>
            <person name="Miller A.N."/>
            <person name="O'Donnell K."/>
            <person name="Stajich J.E."/>
            <person name="Bonito G."/>
        </authorList>
    </citation>
    <scope>NUCLEOTIDE SEQUENCE</scope>
    <source>
        <strain evidence="4">NRRL 2769</strain>
    </source>
</reference>
<dbReference type="PANTHER" id="PTHR33223">
    <property type="entry name" value="CCHC-TYPE DOMAIN-CONTAINING PROTEIN"/>
    <property type="match status" value="1"/>
</dbReference>
<keyword evidence="5" id="KW-1185">Reference proteome</keyword>
<dbReference type="SMART" id="SM00343">
    <property type="entry name" value="ZnF_C2HC"/>
    <property type="match status" value="1"/>
</dbReference>
<dbReference type="Proteomes" id="UP000703661">
    <property type="component" value="Unassembled WGS sequence"/>
</dbReference>
<feature type="region of interest" description="Disordered" evidence="2">
    <location>
        <begin position="236"/>
        <end position="260"/>
    </location>
</feature>
<dbReference type="PROSITE" id="PS50158">
    <property type="entry name" value="ZF_CCHC"/>
    <property type="match status" value="1"/>
</dbReference>
<proteinExistence type="predicted"/>
<dbReference type="PANTHER" id="PTHR33223:SF6">
    <property type="entry name" value="CCHC-TYPE DOMAIN-CONTAINING PROTEIN"/>
    <property type="match status" value="1"/>
</dbReference>
<dbReference type="Pfam" id="PF03732">
    <property type="entry name" value="Retrotrans_gag"/>
    <property type="match status" value="1"/>
</dbReference>
<gene>
    <name evidence="4" type="ORF">BGZ80_008368</name>
</gene>
<keyword evidence="1" id="KW-0862">Zinc</keyword>
<dbReference type="GO" id="GO:0008270">
    <property type="term" value="F:zinc ion binding"/>
    <property type="evidence" value="ECO:0007669"/>
    <property type="project" value="UniProtKB-KW"/>
</dbReference>
<dbReference type="EMBL" id="JAAAID010004505">
    <property type="protein sequence ID" value="KAF9992898.1"/>
    <property type="molecule type" value="Genomic_DNA"/>
</dbReference>
<dbReference type="InterPro" id="IPR005162">
    <property type="entry name" value="Retrotrans_gag_dom"/>
</dbReference>
<protein>
    <recommendedName>
        <fullName evidence="3">CCHC-type domain-containing protein</fullName>
    </recommendedName>
</protein>
<evidence type="ECO:0000256" key="2">
    <source>
        <dbReference type="SAM" id="MobiDB-lite"/>
    </source>
</evidence>
<evidence type="ECO:0000313" key="5">
    <source>
        <dbReference type="Proteomes" id="UP000703661"/>
    </source>
</evidence>
<dbReference type="AlphaFoldDB" id="A0A9P6MD83"/>